<dbReference type="Gene3D" id="1.10.357.10">
    <property type="entry name" value="Tetracycline Repressor, domain 2"/>
    <property type="match status" value="1"/>
</dbReference>
<gene>
    <name evidence="6" type="ORF">MGAD_30610</name>
</gene>
<dbReference type="Gene3D" id="1.10.10.60">
    <property type="entry name" value="Homeodomain-like"/>
    <property type="match status" value="1"/>
</dbReference>
<dbReference type="InterPro" id="IPR036271">
    <property type="entry name" value="Tet_transcr_reg_TetR-rel_C_sf"/>
</dbReference>
<keyword evidence="3" id="KW-0804">Transcription</keyword>
<dbReference type="RefSeq" id="WP_163687210.1">
    <property type="nucleotide sequence ID" value="NZ_AP022608.1"/>
</dbReference>
<evidence type="ECO:0000313" key="7">
    <source>
        <dbReference type="Proteomes" id="UP000466187"/>
    </source>
</evidence>
<evidence type="ECO:0000256" key="1">
    <source>
        <dbReference type="ARBA" id="ARBA00023015"/>
    </source>
</evidence>
<dbReference type="EMBL" id="AP022608">
    <property type="protein sequence ID" value="BBZ18726.1"/>
    <property type="molecule type" value="Genomic_DNA"/>
</dbReference>
<reference evidence="6 7" key="1">
    <citation type="journal article" date="2019" name="Emerg. Microbes Infect.">
        <title>Comprehensive subspecies identification of 175 nontuberculous mycobacteria species based on 7547 genomic profiles.</title>
        <authorList>
            <person name="Matsumoto Y."/>
            <person name="Kinjo T."/>
            <person name="Motooka D."/>
            <person name="Nabeya D."/>
            <person name="Jung N."/>
            <person name="Uechi K."/>
            <person name="Horii T."/>
            <person name="Iida T."/>
            <person name="Fujita J."/>
            <person name="Nakamura S."/>
        </authorList>
    </citation>
    <scope>NUCLEOTIDE SEQUENCE [LARGE SCALE GENOMIC DNA]</scope>
    <source>
        <strain evidence="6 7">JCM 12688</strain>
    </source>
</reference>
<dbReference type="PANTHER" id="PTHR30055">
    <property type="entry name" value="HTH-TYPE TRANSCRIPTIONAL REGULATOR RUTR"/>
    <property type="match status" value="1"/>
</dbReference>
<name>A0A7I7WM39_MYCGU</name>
<dbReference type="PROSITE" id="PS50977">
    <property type="entry name" value="HTH_TETR_2"/>
    <property type="match status" value="1"/>
</dbReference>
<evidence type="ECO:0000313" key="6">
    <source>
        <dbReference type="EMBL" id="BBZ18726.1"/>
    </source>
</evidence>
<sequence length="204" mass="21598">MSVSRSPGKSSSRRTQAERRAATRSALIESAAQGISRYGYGNLVLEQVAGDAGYTRGALYHLFNGKEDLAMAVVEWVAAAWEEQVWQPAADRGGPVDVLIALARGHIVFCRQDIPRVMMALRVEFAGRDHPVGKAVSEIGKDLVRRFGALITAGRRNGAIPDGPPARTLAAGLIAALEGLAIGVAGMPGDEVIAERMVRGVLGV</sequence>
<dbReference type="InterPro" id="IPR001647">
    <property type="entry name" value="HTH_TetR"/>
</dbReference>
<dbReference type="PRINTS" id="PR00455">
    <property type="entry name" value="HTHTETR"/>
</dbReference>
<evidence type="ECO:0000259" key="5">
    <source>
        <dbReference type="PROSITE" id="PS50977"/>
    </source>
</evidence>
<evidence type="ECO:0000256" key="2">
    <source>
        <dbReference type="ARBA" id="ARBA00023125"/>
    </source>
</evidence>
<dbReference type="SUPFAM" id="SSF48498">
    <property type="entry name" value="Tetracyclin repressor-like, C-terminal domain"/>
    <property type="match status" value="1"/>
</dbReference>
<organism evidence="6 7">
    <name type="scientific">Mycolicibacterium gadium</name>
    <name type="common">Mycobacterium gadium</name>
    <dbReference type="NCBI Taxonomy" id="1794"/>
    <lineage>
        <taxon>Bacteria</taxon>
        <taxon>Bacillati</taxon>
        <taxon>Actinomycetota</taxon>
        <taxon>Actinomycetes</taxon>
        <taxon>Mycobacteriales</taxon>
        <taxon>Mycobacteriaceae</taxon>
        <taxon>Mycolicibacterium</taxon>
    </lineage>
</organism>
<dbReference type="SUPFAM" id="SSF46689">
    <property type="entry name" value="Homeodomain-like"/>
    <property type="match status" value="1"/>
</dbReference>
<proteinExistence type="predicted"/>
<feature type="domain" description="HTH tetR-type" evidence="5">
    <location>
        <begin position="21"/>
        <end position="81"/>
    </location>
</feature>
<keyword evidence="2 4" id="KW-0238">DNA-binding</keyword>
<evidence type="ECO:0000256" key="3">
    <source>
        <dbReference type="ARBA" id="ARBA00023163"/>
    </source>
</evidence>
<evidence type="ECO:0000256" key="4">
    <source>
        <dbReference type="PROSITE-ProRule" id="PRU00335"/>
    </source>
</evidence>
<feature type="DNA-binding region" description="H-T-H motif" evidence="4">
    <location>
        <begin position="44"/>
        <end position="63"/>
    </location>
</feature>
<protein>
    <recommendedName>
        <fullName evidence="5">HTH tetR-type domain-containing protein</fullName>
    </recommendedName>
</protein>
<keyword evidence="1" id="KW-0805">Transcription regulation</keyword>
<dbReference type="Pfam" id="PF00440">
    <property type="entry name" value="TetR_N"/>
    <property type="match status" value="1"/>
</dbReference>
<accession>A0A7I7WM39</accession>
<dbReference type="InterPro" id="IPR009057">
    <property type="entry name" value="Homeodomain-like_sf"/>
</dbReference>
<dbReference type="InterPro" id="IPR050109">
    <property type="entry name" value="HTH-type_TetR-like_transc_reg"/>
</dbReference>
<dbReference type="PANTHER" id="PTHR30055:SF234">
    <property type="entry name" value="HTH-TYPE TRANSCRIPTIONAL REGULATOR BETI"/>
    <property type="match status" value="1"/>
</dbReference>
<dbReference type="Proteomes" id="UP000466187">
    <property type="component" value="Chromosome"/>
</dbReference>
<dbReference type="KEGG" id="mgad:MGAD_30610"/>
<dbReference type="GO" id="GO:0000976">
    <property type="term" value="F:transcription cis-regulatory region binding"/>
    <property type="evidence" value="ECO:0007669"/>
    <property type="project" value="TreeGrafter"/>
</dbReference>
<dbReference type="AlphaFoldDB" id="A0A7I7WM39"/>
<dbReference type="GO" id="GO:0003700">
    <property type="term" value="F:DNA-binding transcription factor activity"/>
    <property type="evidence" value="ECO:0007669"/>
    <property type="project" value="TreeGrafter"/>
</dbReference>